<evidence type="ECO:0000259" key="2">
    <source>
        <dbReference type="Pfam" id="PF03372"/>
    </source>
</evidence>
<evidence type="ECO:0000256" key="1">
    <source>
        <dbReference type="SAM" id="SignalP"/>
    </source>
</evidence>
<dbReference type="GO" id="GO:0004519">
    <property type="term" value="F:endonuclease activity"/>
    <property type="evidence" value="ECO:0007669"/>
    <property type="project" value="UniProtKB-KW"/>
</dbReference>
<feature type="chain" id="PRO_5025628100" evidence="1">
    <location>
        <begin position="21"/>
        <end position="305"/>
    </location>
</feature>
<sequence>MKGIYLAIASCAMFSSLSFANLGASLSESDYLKKQYLNGKSELVEGQKPQIKVATFNIGAGLANHNMDVKDVAEGIKKLNADLIGLQEVDKLTNRSGNVDQAKELAKITNMHYFFSKTIDVDGGEYGTAILSKHPIKHAQAFKMPSGDYEPRQVIVAEVNVPGFKMPVHFLNIHTDWHHQDAVRVSQMEYLNAFTTDDADVKDIFPNLLTGIMIAVGDFNDVDNSNSIKKLKLFWDEVSVSGKDMRSWPAANPSLALDKIFTSRGQVWQVKDMFVPNQPNDWASFNWPLVSDHIPVMATLELHEY</sequence>
<dbReference type="GO" id="GO:0006506">
    <property type="term" value="P:GPI anchor biosynthetic process"/>
    <property type="evidence" value="ECO:0007669"/>
    <property type="project" value="TreeGrafter"/>
</dbReference>
<name>A0A6B8MYM5_KLEOX</name>
<feature type="signal peptide" evidence="1">
    <location>
        <begin position="1"/>
        <end position="20"/>
    </location>
</feature>
<feature type="domain" description="Endonuclease/exonuclease/phosphatase" evidence="2">
    <location>
        <begin position="54"/>
        <end position="293"/>
    </location>
</feature>
<proteinExistence type="predicted"/>
<gene>
    <name evidence="3" type="ORF">GJ746_15295</name>
</gene>
<dbReference type="Proteomes" id="UP000427108">
    <property type="component" value="Chromosome"/>
</dbReference>
<dbReference type="InterPro" id="IPR051916">
    <property type="entry name" value="GPI-anchor_lipid_remodeler"/>
</dbReference>
<accession>A0A6B8MYM5</accession>
<dbReference type="RefSeq" id="WP_154680959.1">
    <property type="nucleotide sequence ID" value="NZ_CP046115.1"/>
</dbReference>
<keyword evidence="3" id="KW-0540">Nuclease</keyword>
<dbReference type="PANTHER" id="PTHR14859">
    <property type="entry name" value="CALCOFLUOR WHITE HYPERSENSITIVE PROTEIN PRECURSOR"/>
    <property type="match status" value="1"/>
</dbReference>
<dbReference type="Pfam" id="PF03372">
    <property type="entry name" value="Exo_endo_phos"/>
    <property type="match status" value="1"/>
</dbReference>
<evidence type="ECO:0000313" key="3">
    <source>
        <dbReference type="EMBL" id="QGN38580.1"/>
    </source>
</evidence>
<organism evidence="3 4">
    <name type="scientific">Klebsiella oxytoca</name>
    <dbReference type="NCBI Taxonomy" id="571"/>
    <lineage>
        <taxon>Bacteria</taxon>
        <taxon>Pseudomonadati</taxon>
        <taxon>Pseudomonadota</taxon>
        <taxon>Gammaproteobacteria</taxon>
        <taxon>Enterobacterales</taxon>
        <taxon>Enterobacteriaceae</taxon>
        <taxon>Klebsiella/Raoultella group</taxon>
        <taxon>Klebsiella</taxon>
    </lineage>
</organism>
<keyword evidence="1" id="KW-0732">Signal</keyword>
<dbReference type="GO" id="GO:0016020">
    <property type="term" value="C:membrane"/>
    <property type="evidence" value="ECO:0007669"/>
    <property type="project" value="GOC"/>
</dbReference>
<dbReference type="Gene3D" id="3.60.10.10">
    <property type="entry name" value="Endonuclease/exonuclease/phosphatase"/>
    <property type="match status" value="1"/>
</dbReference>
<keyword evidence="3" id="KW-0378">Hydrolase</keyword>
<dbReference type="InterPro" id="IPR005135">
    <property type="entry name" value="Endo/exonuclease/phosphatase"/>
</dbReference>
<dbReference type="AlphaFoldDB" id="A0A6B8MYM5"/>
<evidence type="ECO:0000313" key="4">
    <source>
        <dbReference type="Proteomes" id="UP000427108"/>
    </source>
</evidence>
<dbReference type="SUPFAM" id="SSF56219">
    <property type="entry name" value="DNase I-like"/>
    <property type="match status" value="1"/>
</dbReference>
<dbReference type="PANTHER" id="PTHR14859:SF15">
    <property type="entry name" value="ENDONUCLEASE_EXONUCLEASE_PHOSPHATASE DOMAIN-CONTAINING PROTEIN"/>
    <property type="match status" value="1"/>
</dbReference>
<dbReference type="InterPro" id="IPR036691">
    <property type="entry name" value="Endo/exonu/phosph_ase_sf"/>
</dbReference>
<dbReference type="EMBL" id="CP046115">
    <property type="protein sequence ID" value="QGN38580.1"/>
    <property type="molecule type" value="Genomic_DNA"/>
</dbReference>
<keyword evidence="3" id="KW-0255">Endonuclease</keyword>
<protein>
    <submittedName>
        <fullName evidence="3">Endonuclease</fullName>
    </submittedName>
</protein>
<reference evidence="3 4" key="1">
    <citation type="submission" date="2019-11" db="EMBL/GenBank/DDBJ databases">
        <title>Isolation and Application of One Kind of P-Hydroxybenzoic Acid Degrading Bacterium in Mitigating Cropping Obstacle of Cucumber.</title>
        <authorList>
            <person name="Wu F."/>
            <person name="An Y."/>
        </authorList>
    </citation>
    <scope>NUCLEOTIDE SEQUENCE [LARGE SCALE GENOMIC DNA]</scope>
    <source>
        <strain evidence="3 4">P620</strain>
    </source>
</reference>
<dbReference type="OrthoDB" id="9793162at2"/>